<gene>
    <name evidence="1" type="ORF">CTAYLR_001963</name>
</gene>
<dbReference type="Pfam" id="PF03269">
    <property type="entry name" value="DUF268"/>
    <property type="match status" value="1"/>
</dbReference>
<evidence type="ECO:0000313" key="2">
    <source>
        <dbReference type="Proteomes" id="UP001230188"/>
    </source>
</evidence>
<reference evidence="1" key="1">
    <citation type="submission" date="2023-01" db="EMBL/GenBank/DDBJ databases">
        <title>Metagenome sequencing of chrysophaentin producing Chrysophaeum taylorii.</title>
        <authorList>
            <person name="Davison J."/>
            <person name="Bewley C."/>
        </authorList>
    </citation>
    <scope>NUCLEOTIDE SEQUENCE</scope>
    <source>
        <strain evidence="1">NIES-1699</strain>
    </source>
</reference>
<evidence type="ECO:0000313" key="1">
    <source>
        <dbReference type="EMBL" id="KAJ8600231.1"/>
    </source>
</evidence>
<dbReference type="Proteomes" id="UP001230188">
    <property type="component" value="Unassembled WGS sequence"/>
</dbReference>
<keyword evidence="2" id="KW-1185">Reference proteome</keyword>
<proteinExistence type="predicted"/>
<protein>
    <submittedName>
        <fullName evidence="1">Uncharacterized protein</fullName>
    </submittedName>
</protein>
<dbReference type="EMBL" id="JAQMWT010000526">
    <property type="protein sequence ID" value="KAJ8600231.1"/>
    <property type="molecule type" value="Genomic_DNA"/>
</dbReference>
<sequence>MVFAMIILSGVPADSDGGECAADAHRIWDGSRSEASKPPRWSHLSEATRRAFTRGGAITVETSMFVDDSNDGSGTHYSYSREDIDAMVSNAFRNVDRVVAALKAHVRPGHRVLVVGTQVPRYEAVCVALGAETTTVEYNRLTFDHPMMRTVRVVDFSPEKYDVILSASSLDHDGLGRYGDPIAPDGDLLSMDQYRPLANLTLLTVPVGPDLLAFNLMRIYGATRLPLLLAGYDLVATYGFVPERLVKPVSNFRRTYEPVFALRPAADPSTPFDLRQLGVHEGPSDEAPRY</sequence>
<accession>A0AAD7U8M3</accession>
<dbReference type="AlphaFoldDB" id="A0AAD7U8M3"/>
<dbReference type="InterPro" id="IPR004951">
    <property type="entry name" value="DUF268_CAE_spp"/>
</dbReference>
<comment type="caution">
    <text evidence="1">The sequence shown here is derived from an EMBL/GenBank/DDBJ whole genome shotgun (WGS) entry which is preliminary data.</text>
</comment>
<name>A0AAD7U8M3_9STRA</name>
<organism evidence="1 2">
    <name type="scientific">Chrysophaeum taylorii</name>
    <dbReference type="NCBI Taxonomy" id="2483200"/>
    <lineage>
        <taxon>Eukaryota</taxon>
        <taxon>Sar</taxon>
        <taxon>Stramenopiles</taxon>
        <taxon>Ochrophyta</taxon>
        <taxon>Pelagophyceae</taxon>
        <taxon>Pelagomonadales</taxon>
        <taxon>Pelagomonadaceae</taxon>
        <taxon>Chrysophaeum</taxon>
    </lineage>
</organism>